<dbReference type="Proteomes" id="UP000184280">
    <property type="component" value="Unassembled WGS sequence"/>
</dbReference>
<dbReference type="AlphaFoldDB" id="A0A1M7JZB4"/>
<dbReference type="CDD" id="cd11586">
    <property type="entry name" value="VbhA_like"/>
    <property type="match status" value="1"/>
</dbReference>
<sequence>MMETEKNKYLFDEYIHGDDPEKRARAENWRVAIGLQAVDRLTVSDYLIQLARRNIEGELSIDEVRELIDVHYKKKK</sequence>
<name>A0A1M7JZB4_XYLRU</name>
<dbReference type="EMBL" id="FRCJ01000004">
    <property type="protein sequence ID" value="SHM58338.1"/>
    <property type="molecule type" value="Genomic_DNA"/>
</dbReference>
<evidence type="ECO:0008006" key="3">
    <source>
        <dbReference type="Google" id="ProtNLM"/>
    </source>
</evidence>
<organism evidence="1 2">
    <name type="scientific">Xylanibacter ruminicola</name>
    <name type="common">Prevotella ruminicola</name>
    <dbReference type="NCBI Taxonomy" id="839"/>
    <lineage>
        <taxon>Bacteria</taxon>
        <taxon>Pseudomonadati</taxon>
        <taxon>Bacteroidota</taxon>
        <taxon>Bacteroidia</taxon>
        <taxon>Bacteroidales</taxon>
        <taxon>Prevotellaceae</taxon>
        <taxon>Xylanibacter</taxon>
    </lineage>
</organism>
<gene>
    <name evidence="1" type="ORF">SAMN04488494_2219</name>
</gene>
<accession>A0A1M7JZB4</accession>
<reference evidence="1 2" key="1">
    <citation type="submission" date="2016-11" db="EMBL/GenBank/DDBJ databases">
        <authorList>
            <person name="Jaros S."/>
            <person name="Januszkiewicz K."/>
            <person name="Wedrychowicz H."/>
        </authorList>
    </citation>
    <scope>NUCLEOTIDE SEQUENCE [LARGE SCALE GENOMIC DNA]</scope>
    <source>
        <strain evidence="1 2">BPI-34</strain>
    </source>
</reference>
<evidence type="ECO:0000313" key="1">
    <source>
        <dbReference type="EMBL" id="SHM58338.1"/>
    </source>
</evidence>
<evidence type="ECO:0000313" key="2">
    <source>
        <dbReference type="Proteomes" id="UP000184280"/>
    </source>
</evidence>
<dbReference type="InterPro" id="IPR033788">
    <property type="entry name" value="VbhA-like"/>
</dbReference>
<protein>
    <recommendedName>
        <fullName evidence="3">Antitoxin VbhA domain-containing protein</fullName>
    </recommendedName>
</protein>
<dbReference type="InterPro" id="IPR043038">
    <property type="entry name" value="VbhA_sf"/>
</dbReference>
<dbReference type="Gene3D" id="1.10.8.1050">
    <property type="entry name" value="Antitoxin VbhA-like"/>
    <property type="match status" value="1"/>
</dbReference>
<proteinExistence type="predicted"/>